<dbReference type="KEGG" id="pfj:MYCFIDRAFT_183787"/>
<proteinExistence type="predicted"/>
<sequence length="88" mass="10349">MGRLSGLTVNFLIMRGKFKISKSIFKLVKDKTDNYSAILDEEWYAGNDERRREAQKGWDDYLKERKLSTGEKKLEIGDIWSLRTFIEA</sequence>
<organism evidence="1 2">
    <name type="scientific">Pseudocercospora fijiensis (strain CIRAD86)</name>
    <name type="common">Black leaf streak disease fungus</name>
    <name type="synonym">Mycosphaerella fijiensis</name>
    <dbReference type="NCBI Taxonomy" id="383855"/>
    <lineage>
        <taxon>Eukaryota</taxon>
        <taxon>Fungi</taxon>
        <taxon>Dikarya</taxon>
        <taxon>Ascomycota</taxon>
        <taxon>Pezizomycotina</taxon>
        <taxon>Dothideomycetes</taxon>
        <taxon>Dothideomycetidae</taxon>
        <taxon>Mycosphaerellales</taxon>
        <taxon>Mycosphaerellaceae</taxon>
        <taxon>Pseudocercospora</taxon>
    </lineage>
</organism>
<dbReference type="AlphaFoldDB" id="M3ARJ1"/>
<keyword evidence="2" id="KW-1185">Reference proteome</keyword>
<dbReference type="GeneID" id="19334695"/>
<dbReference type="VEuPathDB" id="FungiDB:MYCFIDRAFT_183787"/>
<dbReference type="Proteomes" id="UP000016932">
    <property type="component" value="Unassembled WGS sequence"/>
</dbReference>
<evidence type="ECO:0000313" key="2">
    <source>
        <dbReference type="Proteomes" id="UP000016932"/>
    </source>
</evidence>
<gene>
    <name evidence="1" type="ORF">MYCFIDRAFT_183787</name>
</gene>
<reference evidence="1 2" key="1">
    <citation type="journal article" date="2012" name="PLoS Pathog.">
        <title>Diverse lifestyles and strategies of plant pathogenesis encoded in the genomes of eighteen Dothideomycetes fungi.</title>
        <authorList>
            <person name="Ohm R.A."/>
            <person name="Feau N."/>
            <person name="Henrissat B."/>
            <person name="Schoch C.L."/>
            <person name="Horwitz B.A."/>
            <person name="Barry K.W."/>
            <person name="Condon B.J."/>
            <person name="Copeland A.C."/>
            <person name="Dhillon B."/>
            <person name="Glaser F."/>
            <person name="Hesse C.N."/>
            <person name="Kosti I."/>
            <person name="LaButti K."/>
            <person name="Lindquist E.A."/>
            <person name="Lucas S."/>
            <person name="Salamov A.A."/>
            <person name="Bradshaw R.E."/>
            <person name="Ciuffetti L."/>
            <person name="Hamelin R.C."/>
            <person name="Kema G.H.J."/>
            <person name="Lawrence C."/>
            <person name="Scott J.A."/>
            <person name="Spatafora J.W."/>
            <person name="Turgeon B.G."/>
            <person name="de Wit P.J.G.M."/>
            <person name="Zhong S."/>
            <person name="Goodwin S.B."/>
            <person name="Grigoriev I.V."/>
        </authorList>
    </citation>
    <scope>NUCLEOTIDE SEQUENCE [LARGE SCALE GENOMIC DNA]</scope>
    <source>
        <strain evidence="1 2">CIRAD86</strain>
    </source>
</reference>
<dbReference type="RefSeq" id="XP_007930337.1">
    <property type="nucleotide sequence ID" value="XM_007932146.1"/>
</dbReference>
<protein>
    <submittedName>
        <fullName evidence="1">Uncharacterized protein</fullName>
    </submittedName>
</protein>
<accession>M3ARJ1</accession>
<evidence type="ECO:0000313" key="1">
    <source>
        <dbReference type="EMBL" id="EME79683.1"/>
    </source>
</evidence>
<name>M3ARJ1_PSEFD</name>
<dbReference type="HOGENOM" id="CLU_2470045_0_0_1"/>
<dbReference type="EMBL" id="KB446562">
    <property type="protein sequence ID" value="EME79683.1"/>
    <property type="molecule type" value="Genomic_DNA"/>
</dbReference>